<dbReference type="AlphaFoldDB" id="A0A8J2S5D5"/>
<keyword evidence="3" id="KW-0863">Zinc-finger</keyword>
<organism evidence="8 9">
    <name type="scientific">Daphnia galeata</name>
    <dbReference type="NCBI Taxonomy" id="27404"/>
    <lineage>
        <taxon>Eukaryota</taxon>
        <taxon>Metazoa</taxon>
        <taxon>Ecdysozoa</taxon>
        <taxon>Arthropoda</taxon>
        <taxon>Crustacea</taxon>
        <taxon>Branchiopoda</taxon>
        <taxon>Diplostraca</taxon>
        <taxon>Cladocera</taxon>
        <taxon>Anomopoda</taxon>
        <taxon>Daphniidae</taxon>
        <taxon>Daphnia</taxon>
    </lineage>
</organism>
<reference evidence="8" key="1">
    <citation type="submission" date="2021-11" db="EMBL/GenBank/DDBJ databases">
        <authorList>
            <person name="Schell T."/>
        </authorList>
    </citation>
    <scope>NUCLEOTIDE SEQUENCE</scope>
    <source>
        <strain evidence="8">M5</strain>
    </source>
</reference>
<keyword evidence="2" id="KW-0677">Repeat</keyword>
<proteinExistence type="inferred from homology"/>
<name>A0A8J2S5D5_9CRUS</name>
<feature type="coiled-coil region" evidence="6">
    <location>
        <begin position="61"/>
        <end position="88"/>
    </location>
</feature>
<dbReference type="GO" id="GO:0008270">
    <property type="term" value="F:zinc ion binding"/>
    <property type="evidence" value="ECO:0007669"/>
    <property type="project" value="UniProtKB-KW"/>
</dbReference>
<evidence type="ECO:0000256" key="2">
    <source>
        <dbReference type="ARBA" id="ARBA00022737"/>
    </source>
</evidence>
<dbReference type="PANTHER" id="PTHR12326">
    <property type="entry name" value="PLECKSTRIN HOMOLOGY DOMAIN CONTAINING PROTEIN"/>
    <property type="match status" value="1"/>
</dbReference>
<dbReference type="Proteomes" id="UP000789390">
    <property type="component" value="Unassembled WGS sequence"/>
</dbReference>
<dbReference type="PROSITE" id="PS50081">
    <property type="entry name" value="ZF_DAG_PE_2"/>
    <property type="match status" value="1"/>
</dbReference>
<keyword evidence="6" id="KW-0175">Coiled coil</keyword>
<dbReference type="Gene3D" id="3.30.60.20">
    <property type="match status" value="1"/>
</dbReference>
<dbReference type="PANTHER" id="PTHR12326:SF3">
    <property type="entry name" value="DIFFERENTIALLY EXPRESSED IN FDCP 8 HOMOLOG"/>
    <property type="match status" value="1"/>
</dbReference>
<dbReference type="InterPro" id="IPR047983">
    <property type="entry name" value="DEF8_C1"/>
</dbReference>
<dbReference type="InterPro" id="IPR025258">
    <property type="entry name" value="RH_dom"/>
</dbReference>
<dbReference type="InterPro" id="IPR046349">
    <property type="entry name" value="C1-like_sf"/>
</dbReference>
<evidence type="ECO:0000313" key="9">
    <source>
        <dbReference type="Proteomes" id="UP000789390"/>
    </source>
</evidence>
<dbReference type="EMBL" id="CAKKLH010000295">
    <property type="protein sequence ID" value="CAH0109792.1"/>
    <property type="molecule type" value="Genomic_DNA"/>
</dbReference>
<dbReference type="SMART" id="SM01175">
    <property type="entry name" value="DUF4206"/>
    <property type="match status" value="1"/>
</dbReference>
<evidence type="ECO:0000256" key="3">
    <source>
        <dbReference type="ARBA" id="ARBA00022771"/>
    </source>
</evidence>
<keyword evidence="4" id="KW-0862">Zinc</keyword>
<feature type="domain" description="Phorbol-ester/DAG-type" evidence="7">
    <location>
        <begin position="102"/>
        <end position="158"/>
    </location>
</feature>
<keyword evidence="9" id="KW-1185">Reference proteome</keyword>
<dbReference type="SUPFAM" id="SSF57889">
    <property type="entry name" value="Cysteine-rich domain"/>
    <property type="match status" value="1"/>
</dbReference>
<gene>
    <name evidence="8" type="ORF">DGAL_LOCUS13281</name>
</gene>
<evidence type="ECO:0000256" key="4">
    <source>
        <dbReference type="ARBA" id="ARBA00022833"/>
    </source>
</evidence>
<evidence type="ECO:0000256" key="5">
    <source>
        <dbReference type="ARBA" id="ARBA00029450"/>
    </source>
</evidence>
<dbReference type="InterPro" id="IPR036280">
    <property type="entry name" value="Multihaem_cyt_sf"/>
</dbReference>
<dbReference type="InterPro" id="IPR002219">
    <property type="entry name" value="PKC_DAG/PE"/>
</dbReference>
<dbReference type="OrthoDB" id="1918044at2759"/>
<keyword evidence="1" id="KW-0479">Metal-binding</keyword>
<accession>A0A8J2S5D5</accession>
<dbReference type="InterPro" id="IPR051366">
    <property type="entry name" value="DEF8"/>
</dbReference>
<evidence type="ECO:0000313" key="8">
    <source>
        <dbReference type="EMBL" id="CAH0109792.1"/>
    </source>
</evidence>
<evidence type="ECO:0000259" key="7">
    <source>
        <dbReference type="PROSITE" id="PS50081"/>
    </source>
</evidence>
<sequence>MSVSDTSMKIDLNGDESGNLHLLSVMDENYYSTQHEEVWNMENAIDIQLAIDTCKDSILALEEISEEKRLLVQRLVKLRLRLQEVQELEIYMDPKKMKVVQSHKFVCQTVTQLKFHPSQIYCETCSGLIWIPVQSCFVCLECDYISHGQCLNSIKRVCASVKVKENPCYILEICPEKSLGNQNYRCAECKAGISFNAALTQPVLCDYSGHYYCSECHWGNLSVIPSRVVLNWDFQEYPVSKGSKQYLNLMMKKSIIKLESINPKLFSFVEELAYVKRLRNDFMIMKEYILTCKDALEAKLLRLLEDRQHYVENSDYYSIQDLIDIYKKNLIPYLEPIHNQFLLHITQDCVGCRGKGHVCRMCGQLPELFPFEISASQCEGCHSVYHRLCANKRDVVCPKCGRANHHIK</sequence>
<protein>
    <recommendedName>
        <fullName evidence="7">Phorbol-ester/DAG-type domain-containing protein</fullName>
    </recommendedName>
</protein>
<evidence type="ECO:0000256" key="1">
    <source>
        <dbReference type="ARBA" id="ARBA00022723"/>
    </source>
</evidence>
<comment type="similarity">
    <text evidence="5">Belongs to the DEF8 family.</text>
</comment>
<dbReference type="SUPFAM" id="SSF48695">
    <property type="entry name" value="Multiheme cytochromes"/>
    <property type="match status" value="1"/>
</dbReference>
<evidence type="ECO:0000256" key="6">
    <source>
        <dbReference type="SAM" id="Coils"/>
    </source>
</evidence>
<dbReference type="CDD" id="cd20819">
    <property type="entry name" value="C1_DEF8"/>
    <property type="match status" value="1"/>
</dbReference>
<dbReference type="Pfam" id="PF13901">
    <property type="entry name" value="RH_dom"/>
    <property type="match status" value="1"/>
</dbReference>
<comment type="caution">
    <text evidence="8">The sequence shown here is derived from an EMBL/GenBank/DDBJ whole genome shotgun (WGS) entry which is preliminary data.</text>
</comment>